<dbReference type="Pfam" id="PF13639">
    <property type="entry name" value="zf-RING_2"/>
    <property type="match status" value="1"/>
</dbReference>
<dbReference type="GO" id="GO:0005737">
    <property type="term" value="C:cytoplasm"/>
    <property type="evidence" value="ECO:0007669"/>
    <property type="project" value="TreeGrafter"/>
</dbReference>
<accession>A0A8J5M448</accession>
<dbReference type="InterPro" id="IPR013083">
    <property type="entry name" value="Znf_RING/FYVE/PHD"/>
</dbReference>
<dbReference type="PROSITE" id="PS50089">
    <property type="entry name" value="ZF_RING_2"/>
    <property type="match status" value="1"/>
</dbReference>
<dbReference type="SUPFAM" id="SSF57850">
    <property type="entry name" value="RING/U-box"/>
    <property type="match status" value="1"/>
</dbReference>
<evidence type="ECO:0000259" key="5">
    <source>
        <dbReference type="PROSITE" id="PS50089"/>
    </source>
</evidence>
<keyword evidence="1" id="KW-0479">Metal-binding</keyword>
<evidence type="ECO:0000256" key="2">
    <source>
        <dbReference type="ARBA" id="ARBA00022771"/>
    </source>
</evidence>
<feature type="domain" description="RING-type" evidence="5">
    <location>
        <begin position="71"/>
        <end position="108"/>
    </location>
</feature>
<proteinExistence type="predicted"/>
<dbReference type="InterPro" id="IPR001841">
    <property type="entry name" value="Znf_RING"/>
</dbReference>
<organism evidence="6 7">
    <name type="scientific">Zingiber officinale</name>
    <name type="common">Ginger</name>
    <name type="synonym">Amomum zingiber</name>
    <dbReference type="NCBI Taxonomy" id="94328"/>
    <lineage>
        <taxon>Eukaryota</taxon>
        <taxon>Viridiplantae</taxon>
        <taxon>Streptophyta</taxon>
        <taxon>Embryophyta</taxon>
        <taxon>Tracheophyta</taxon>
        <taxon>Spermatophyta</taxon>
        <taxon>Magnoliopsida</taxon>
        <taxon>Liliopsida</taxon>
        <taxon>Zingiberales</taxon>
        <taxon>Zingiberaceae</taxon>
        <taxon>Zingiber</taxon>
    </lineage>
</organism>
<dbReference type="AlphaFoldDB" id="A0A8J5M448"/>
<evidence type="ECO:0000256" key="3">
    <source>
        <dbReference type="ARBA" id="ARBA00022833"/>
    </source>
</evidence>
<evidence type="ECO:0000256" key="4">
    <source>
        <dbReference type="PROSITE-ProRule" id="PRU00175"/>
    </source>
</evidence>
<keyword evidence="2 4" id="KW-0863">Zinc-finger</keyword>
<evidence type="ECO:0000313" key="7">
    <source>
        <dbReference type="Proteomes" id="UP000734854"/>
    </source>
</evidence>
<gene>
    <name evidence="6" type="ORF">ZIOFF_007694</name>
</gene>
<evidence type="ECO:0000256" key="1">
    <source>
        <dbReference type="ARBA" id="ARBA00022723"/>
    </source>
</evidence>
<dbReference type="PANTHER" id="PTHR15710">
    <property type="entry name" value="E3 UBIQUITIN-PROTEIN LIGASE PRAJA"/>
    <property type="match status" value="1"/>
</dbReference>
<dbReference type="PANTHER" id="PTHR15710:SF217">
    <property type="entry name" value="E3 UBIQUITIN-PROTEIN LIGASE RDUF2"/>
    <property type="match status" value="1"/>
</dbReference>
<keyword evidence="7" id="KW-1185">Reference proteome</keyword>
<dbReference type="SMART" id="SM00184">
    <property type="entry name" value="RING"/>
    <property type="match status" value="1"/>
</dbReference>
<keyword evidence="3" id="KW-0862">Zinc</keyword>
<sequence>MWRPITYIPSFSSSTRLWASVPLDLAASGGVCFVFLERGPQQRPLRQGSRPASAAAVEGLKMVTAEAPDSCSICLEDFRMATPVLAMPCSHLFHAACLKKWLERSYSCSNYD</sequence>
<comment type="caution">
    <text evidence="6">The sequence shown here is derived from an EMBL/GenBank/DDBJ whole genome shotgun (WGS) entry which is preliminary data.</text>
</comment>
<protein>
    <recommendedName>
        <fullName evidence="5">RING-type domain-containing protein</fullName>
    </recommendedName>
</protein>
<reference evidence="6 7" key="1">
    <citation type="submission" date="2020-08" db="EMBL/GenBank/DDBJ databases">
        <title>Plant Genome Project.</title>
        <authorList>
            <person name="Zhang R.-G."/>
        </authorList>
    </citation>
    <scope>NUCLEOTIDE SEQUENCE [LARGE SCALE GENOMIC DNA]</scope>
    <source>
        <tissue evidence="6">Rhizome</tissue>
    </source>
</reference>
<dbReference type="Proteomes" id="UP000734854">
    <property type="component" value="Unassembled WGS sequence"/>
</dbReference>
<dbReference type="EMBL" id="JACMSC010000002">
    <property type="protein sequence ID" value="KAG6533816.1"/>
    <property type="molecule type" value="Genomic_DNA"/>
</dbReference>
<dbReference type="Gene3D" id="3.30.40.10">
    <property type="entry name" value="Zinc/RING finger domain, C3HC4 (zinc finger)"/>
    <property type="match status" value="1"/>
</dbReference>
<dbReference type="GO" id="GO:0008270">
    <property type="term" value="F:zinc ion binding"/>
    <property type="evidence" value="ECO:0007669"/>
    <property type="project" value="UniProtKB-KW"/>
</dbReference>
<evidence type="ECO:0000313" key="6">
    <source>
        <dbReference type="EMBL" id="KAG6533816.1"/>
    </source>
</evidence>
<dbReference type="GO" id="GO:0061630">
    <property type="term" value="F:ubiquitin protein ligase activity"/>
    <property type="evidence" value="ECO:0007669"/>
    <property type="project" value="TreeGrafter"/>
</dbReference>
<name>A0A8J5M448_ZINOF</name>
<dbReference type="GO" id="GO:0016567">
    <property type="term" value="P:protein ubiquitination"/>
    <property type="evidence" value="ECO:0007669"/>
    <property type="project" value="TreeGrafter"/>
</dbReference>